<reference evidence="3" key="1">
    <citation type="submission" date="2017-09" db="EMBL/GenBank/DDBJ databases">
        <title>Depth-based differentiation of microbial function through sediment-hosted aquifers and enrichment of novel symbionts in the deep terrestrial subsurface.</title>
        <authorList>
            <person name="Probst A.J."/>
            <person name="Ladd B."/>
            <person name="Jarett J.K."/>
            <person name="Geller-Mcgrath D.E."/>
            <person name="Sieber C.M.K."/>
            <person name="Emerson J.B."/>
            <person name="Anantharaman K."/>
            <person name="Thomas B.C."/>
            <person name="Malmstrom R."/>
            <person name="Stieglmeier M."/>
            <person name="Klingl A."/>
            <person name="Woyke T."/>
            <person name="Ryan C.M."/>
            <person name="Banfield J.F."/>
        </authorList>
    </citation>
    <scope>NUCLEOTIDE SEQUENCE [LARGE SCALE GENOMIC DNA]</scope>
</reference>
<dbReference type="EMBL" id="PFAQ01000056">
    <property type="protein sequence ID" value="PIT94355.1"/>
    <property type="molecule type" value="Genomic_DNA"/>
</dbReference>
<evidence type="ECO:0000259" key="1">
    <source>
        <dbReference type="Pfam" id="PF13936"/>
    </source>
</evidence>
<dbReference type="AlphaFoldDB" id="A0A2M6WNI2"/>
<comment type="caution">
    <text evidence="2">The sequence shown here is derived from an EMBL/GenBank/DDBJ whole genome shotgun (WGS) entry which is preliminary data.</text>
</comment>
<name>A0A2M6WNI2_9BACT</name>
<sequence>MKILLEKKYSFRDIAQALIRSVSTISEEINNIIMRNKNPA</sequence>
<feature type="domain" description="Transposase IS30-like HTH" evidence="1">
    <location>
        <begin position="3"/>
        <end position="29"/>
    </location>
</feature>
<organism evidence="2 3">
    <name type="scientific">Candidatus Falkowbacteria bacterium CG10_big_fil_rev_8_21_14_0_10_39_9</name>
    <dbReference type="NCBI Taxonomy" id="1974566"/>
    <lineage>
        <taxon>Bacteria</taxon>
        <taxon>Candidatus Falkowiibacteriota</taxon>
    </lineage>
</organism>
<proteinExistence type="predicted"/>
<evidence type="ECO:0000313" key="3">
    <source>
        <dbReference type="Proteomes" id="UP000228900"/>
    </source>
</evidence>
<dbReference type="Pfam" id="PF13936">
    <property type="entry name" value="HTH_38"/>
    <property type="match status" value="1"/>
</dbReference>
<dbReference type="Proteomes" id="UP000228900">
    <property type="component" value="Unassembled WGS sequence"/>
</dbReference>
<dbReference type="InterPro" id="IPR025246">
    <property type="entry name" value="IS30-like_HTH"/>
</dbReference>
<accession>A0A2M6WNI2</accession>
<evidence type="ECO:0000313" key="2">
    <source>
        <dbReference type="EMBL" id="PIT94355.1"/>
    </source>
</evidence>
<gene>
    <name evidence="2" type="ORF">COT98_04160</name>
</gene>
<protein>
    <recommendedName>
        <fullName evidence="1">Transposase IS30-like HTH domain-containing protein</fullName>
    </recommendedName>
</protein>